<accession>A0ABQ3G8E4</accession>
<organism evidence="1 2">
    <name type="scientific">Pseudorhodoferax aquiterrae</name>
    <dbReference type="NCBI Taxonomy" id="747304"/>
    <lineage>
        <taxon>Bacteria</taxon>
        <taxon>Pseudomonadati</taxon>
        <taxon>Pseudomonadota</taxon>
        <taxon>Betaproteobacteria</taxon>
        <taxon>Burkholderiales</taxon>
        <taxon>Comamonadaceae</taxon>
    </lineage>
</organism>
<evidence type="ECO:0000313" key="2">
    <source>
        <dbReference type="Proteomes" id="UP000626210"/>
    </source>
</evidence>
<protein>
    <recommendedName>
        <fullName evidence="3">Lipoprotein</fullName>
    </recommendedName>
</protein>
<proteinExistence type="predicted"/>
<keyword evidence="2" id="KW-1185">Reference proteome</keyword>
<dbReference type="PROSITE" id="PS51257">
    <property type="entry name" value="PROKAR_LIPOPROTEIN"/>
    <property type="match status" value="1"/>
</dbReference>
<comment type="caution">
    <text evidence="1">The sequence shown here is derived from an EMBL/GenBank/DDBJ whole genome shotgun (WGS) entry which is preliminary data.</text>
</comment>
<sequence>MVKIGRRTVVAALLPAVTTLSGCATSKDASEEDDPFCYRSKLEPYIKGPCLAGPVPSQAMDSAAKRFEADPGFLTVFVVRQGWADGAVVVRVRAASHPAVETLPDTLVRLRLRPGAHVLALEFRDQTDEIGVRGEAGQVRFVRLLSFGLSWRGRYRWTDEGAESLRRRAAKTRLVADVVLG</sequence>
<dbReference type="EMBL" id="BMYK01000016">
    <property type="protein sequence ID" value="GHC92891.1"/>
    <property type="molecule type" value="Genomic_DNA"/>
</dbReference>
<name>A0ABQ3G8E4_9BURK</name>
<evidence type="ECO:0000313" key="1">
    <source>
        <dbReference type="EMBL" id="GHC92891.1"/>
    </source>
</evidence>
<reference evidence="2" key="1">
    <citation type="journal article" date="2019" name="Int. J. Syst. Evol. Microbiol.">
        <title>The Global Catalogue of Microorganisms (GCM) 10K type strain sequencing project: providing services to taxonomists for standard genome sequencing and annotation.</title>
        <authorList>
            <consortium name="The Broad Institute Genomics Platform"/>
            <consortium name="The Broad Institute Genome Sequencing Center for Infectious Disease"/>
            <person name="Wu L."/>
            <person name="Ma J."/>
        </authorList>
    </citation>
    <scope>NUCLEOTIDE SEQUENCE [LARGE SCALE GENOMIC DNA]</scope>
    <source>
        <strain evidence="2">KCTC 23314</strain>
    </source>
</reference>
<dbReference type="RefSeq" id="WP_189688983.1">
    <property type="nucleotide sequence ID" value="NZ_BMYK01000016.1"/>
</dbReference>
<gene>
    <name evidence="1" type="ORF">GCM10007320_43410</name>
</gene>
<evidence type="ECO:0008006" key="3">
    <source>
        <dbReference type="Google" id="ProtNLM"/>
    </source>
</evidence>
<dbReference type="Proteomes" id="UP000626210">
    <property type="component" value="Unassembled WGS sequence"/>
</dbReference>